<dbReference type="Pfam" id="PF01367">
    <property type="entry name" value="5_3_exonuc"/>
    <property type="match status" value="1"/>
</dbReference>
<feature type="domain" description="5'-3' exonuclease" evidence="18">
    <location>
        <begin position="4"/>
        <end position="267"/>
    </location>
</feature>
<dbReference type="InterPro" id="IPR002421">
    <property type="entry name" value="5-3_exonuclease"/>
</dbReference>
<evidence type="ECO:0000256" key="15">
    <source>
        <dbReference type="ARBA" id="ARBA00053603"/>
    </source>
</evidence>
<evidence type="ECO:0000256" key="17">
    <source>
        <dbReference type="RuleBase" id="RU004460"/>
    </source>
</evidence>
<keyword evidence="8 17" id="KW-0227">DNA damage</keyword>
<keyword evidence="9" id="KW-0378">Hydrolase</keyword>
<evidence type="ECO:0000256" key="11">
    <source>
        <dbReference type="ARBA" id="ARBA00022932"/>
    </source>
</evidence>
<sequence length="912" mass="99272">MSTANADTLLLIDGHSLAFRAFYALPVENFTTSTGQHTNAVYGFMSMLLNVVAAEEPTHLAVSFDLGKPTVRLAQYPEYKAGRKPTPPEFAGQVDLLIDLLKALRVPIVTLEGHEADDVIATLAAQAREAGISSLIISGDRDCMQLVNDSTTLLYPKRGVSDLARMTPEAVEEKYGVSPENYPGLAALVGETADNLPGVPGVGEKTAAKWLAAHGDLDGVIAHADQIGGKAGERLREHLDQVVRNQRLNRLETALPLPVGVAETRRQEADFAVVEELFDVLEFRALKERFERAFGAPDRTGGDASQPEEEIPPRVLDAAGFRELIESIGPEEIVALAGDGHYALGHGDVTRLAIARAALEETLDQESHPGGAVELADLDPAAEQALARLLTENPRRLVFHGAKTQLKAFHERGLIDLAALNPEQAPLDTELAAYVLRPELRGYGLDDLAARYLGRSLEPDSADGEQLALDLDGGEAELLALARRARAVLDLHTELAARLEQEEGTRAVFSELEVPTVTILAKAELAGVQIDRELLGELVSDYRARGERSAEAAFEAIGERINLGSPKQLQVVLFETLGMRKTKRTKTGYTTDADSLAELYAETQHPFLEHVLAYRDATKLVQILEGLGRSIADDGRIHTTYQQTVAATGRLSSTDPNLQNIPVRTEAGRRIRELFIAGPGYERLLTADYSQIEMRIMAHLSGDAGLQEAYREGEDLHNYVGAQVFGVGAEDVTLEMRARVKAMSYGLAYGLSAYGLSKQLGIGVDEARALMTGYFERFGGVKRYLDEVVDRARRSGYTETLFGRRRYLPDLSSDNRQRREMAERAALNAPIQGSAADIMKRAMIGVDRELTGQRLGSRVLLQVHDELILEIAPGEYEQAAAIVREQMGSAAELDVPLDVNIGSGASWHAAAH</sequence>
<evidence type="ECO:0000256" key="12">
    <source>
        <dbReference type="ARBA" id="ARBA00023125"/>
    </source>
</evidence>
<dbReference type="PANTHER" id="PTHR10133:SF27">
    <property type="entry name" value="DNA POLYMERASE NU"/>
    <property type="match status" value="1"/>
</dbReference>
<dbReference type="CDD" id="cd06140">
    <property type="entry name" value="DNA_polA_I_Bacillus_like_exo"/>
    <property type="match status" value="1"/>
</dbReference>
<evidence type="ECO:0000256" key="7">
    <source>
        <dbReference type="ARBA" id="ARBA00022722"/>
    </source>
</evidence>
<evidence type="ECO:0000256" key="3">
    <source>
        <dbReference type="ARBA" id="ARBA00020311"/>
    </source>
</evidence>
<dbReference type="InterPro" id="IPR036279">
    <property type="entry name" value="5-3_exonuclease_C_sf"/>
</dbReference>
<dbReference type="Gene3D" id="3.30.420.10">
    <property type="entry name" value="Ribonuclease H-like superfamily/Ribonuclease H"/>
    <property type="match status" value="1"/>
</dbReference>
<evidence type="ECO:0000313" key="20">
    <source>
        <dbReference type="EMBL" id="GGA18035.1"/>
    </source>
</evidence>
<keyword evidence="10" id="KW-0269">Exonuclease</keyword>
<dbReference type="FunFam" id="1.10.150.20:FF:000003">
    <property type="entry name" value="DNA polymerase I"/>
    <property type="match status" value="1"/>
</dbReference>
<keyword evidence="5 17" id="KW-0548">Nucleotidyltransferase</keyword>
<keyword evidence="12 17" id="KW-0238">DNA-binding</keyword>
<dbReference type="CDD" id="cd08637">
    <property type="entry name" value="DNA_pol_A_pol_I_C"/>
    <property type="match status" value="1"/>
</dbReference>
<dbReference type="PROSITE" id="PS00447">
    <property type="entry name" value="DNA_POLYMERASE_A"/>
    <property type="match status" value="1"/>
</dbReference>
<dbReference type="InterPro" id="IPR018320">
    <property type="entry name" value="DNA_polymerase_1"/>
</dbReference>
<evidence type="ECO:0000256" key="10">
    <source>
        <dbReference type="ARBA" id="ARBA00022839"/>
    </source>
</evidence>
<evidence type="ECO:0000259" key="19">
    <source>
        <dbReference type="SMART" id="SM00482"/>
    </source>
</evidence>
<feature type="domain" description="DNA-directed DNA polymerase family A palm" evidence="19">
    <location>
        <begin position="668"/>
        <end position="875"/>
    </location>
</feature>
<dbReference type="Gene3D" id="3.40.50.1010">
    <property type="entry name" value="5'-nuclease"/>
    <property type="match status" value="1"/>
</dbReference>
<dbReference type="InterPro" id="IPR020045">
    <property type="entry name" value="DNA_polI_H3TH"/>
</dbReference>
<dbReference type="InterPro" id="IPR043502">
    <property type="entry name" value="DNA/RNA_pol_sf"/>
</dbReference>
<dbReference type="GO" id="GO:0008408">
    <property type="term" value="F:3'-5' exonuclease activity"/>
    <property type="evidence" value="ECO:0007669"/>
    <property type="project" value="InterPro"/>
</dbReference>
<dbReference type="EMBL" id="BMFY01000008">
    <property type="protein sequence ID" value="GGA18035.1"/>
    <property type="molecule type" value="Genomic_DNA"/>
</dbReference>
<dbReference type="InterPro" id="IPR002298">
    <property type="entry name" value="DNA_polymerase_A"/>
</dbReference>
<proteinExistence type="inferred from homology"/>
<dbReference type="SMART" id="SM00475">
    <property type="entry name" value="53EXOc"/>
    <property type="match status" value="1"/>
</dbReference>
<dbReference type="Pfam" id="PF00476">
    <property type="entry name" value="DNA_pol_A"/>
    <property type="match status" value="1"/>
</dbReference>
<dbReference type="InterPro" id="IPR020046">
    <property type="entry name" value="5-3_exonucl_a-hlix_arch_N"/>
</dbReference>
<keyword evidence="6 17" id="KW-0235">DNA replication</keyword>
<evidence type="ECO:0000256" key="14">
    <source>
        <dbReference type="ARBA" id="ARBA00049244"/>
    </source>
</evidence>
<dbReference type="NCBIfam" id="NF004397">
    <property type="entry name" value="PRK05755.1"/>
    <property type="match status" value="1"/>
</dbReference>
<dbReference type="Pfam" id="PF01612">
    <property type="entry name" value="DNA_pol_A_exo1"/>
    <property type="match status" value="1"/>
</dbReference>
<protein>
    <recommendedName>
        <fullName evidence="3 16">DNA polymerase I</fullName>
        <ecNumber evidence="2 16">2.7.7.7</ecNumber>
    </recommendedName>
</protein>
<evidence type="ECO:0000256" key="2">
    <source>
        <dbReference type="ARBA" id="ARBA00012417"/>
    </source>
</evidence>
<dbReference type="SUPFAM" id="SSF56672">
    <property type="entry name" value="DNA/RNA polymerases"/>
    <property type="match status" value="1"/>
</dbReference>
<dbReference type="InterPro" id="IPR002562">
    <property type="entry name" value="3'-5'_exonuclease_dom"/>
</dbReference>
<evidence type="ECO:0000256" key="16">
    <source>
        <dbReference type="NCBIfam" id="TIGR00593"/>
    </source>
</evidence>
<comment type="function">
    <text evidence="15">In addition to polymerase activity, this DNA polymerase exhibits 3'-5' and 5'-3' exonuclease activity.</text>
</comment>
<reference evidence="20" key="2">
    <citation type="submission" date="2020-09" db="EMBL/GenBank/DDBJ databases">
        <authorList>
            <person name="Sun Q."/>
            <person name="Zhou Y."/>
        </authorList>
    </citation>
    <scope>NUCLEOTIDE SEQUENCE</scope>
    <source>
        <strain evidence="20">CGMCC 1.12785</strain>
    </source>
</reference>
<dbReference type="GO" id="GO:0008409">
    <property type="term" value="F:5'-3' exonuclease activity"/>
    <property type="evidence" value="ECO:0007669"/>
    <property type="project" value="InterPro"/>
</dbReference>
<dbReference type="GO" id="GO:0003677">
    <property type="term" value="F:DNA binding"/>
    <property type="evidence" value="ECO:0007669"/>
    <property type="project" value="UniProtKB-UniRule"/>
</dbReference>
<evidence type="ECO:0000256" key="9">
    <source>
        <dbReference type="ARBA" id="ARBA00022801"/>
    </source>
</evidence>
<dbReference type="GO" id="GO:0006261">
    <property type="term" value="P:DNA-templated DNA replication"/>
    <property type="evidence" value="ECO:0007669"/>
    <property type="project" value="UniProtKB-UniRule"/>
</dbReference>
<dbReference type="Proteomes" id="UP000616114">
    <property type="component" value="Unassembled WGS sequence"/>
</dbReference>
<reference evidence="20" key="1">
    <citation type="journal article" date="2014" name="Int. J. Syst. Evol. Microbiol.">
        <title>Complete genome sequence of Corynebacterium casei LMG S-19264T (=DSM 44701T), isolated from a smear-ripened cheese.</title>
        <authorList>
            <consortium name="US DOE Joint Genome Institute (JGI-PGF)"/>
            <person name="Walter F."/>
            <person name="Albersmeier A."/>
            <person name="Kalinowski J."/>
            <person name="Ruckert C."/>
        </authorList>
    </citation>
    <scope>NUCLEOTIDE SEQUENCE</scope>
    <source>
        <strain evidence="20">CGMCC 1.12785</strain>
    </source>
</reference>
<dbReference type="CDD" id="cd09859">
    <property type="entry name" value="PIN_53EXO"/>
    <property type="match status" value="1"/>
</dbReference>
<dbReference type="Gene3D" id="1.10.150.20">
    <property type="entry name" value="5' to 3' exonuclease, C-terminal subdomain"/>
    <property type="match status" value="2"/>
</dbReference>
<dbReference type="InterPro" id="IPR029060">
    <property type="entry name" value="PIN-like_dom_sf"/>
</dbReference>
<dbReference type="InterPro" id="IPR012337">
    <property type="entry name" value="RNaseH-like_sf"/>
</dbReference>
<dbReference type="PANTHER" id="PTHR10133">
    <property type="entry name" value="DNA POLYMERASE I"/>
    <property type="match status" value="1"/>
</dbReference>
<name>A0A8J2TZ46_9MICO</name>
<dbReference type="EC" id="2.7.7.7" evidence="2 16"/>
<dbReference type="InterPro" id="IPR019760">
    <property type="entry name" value="DNA-dir_DNA_pol_A_CS"/>
</dbReference>
<keyword evidence="7" id="KW-0540">Nuclease</keyword>
<organism evidence="20 21">
    <name type="scientific">Sediminivirga luteola</name>
    <dbReference type="NCBI Taxonomy" id="1774748"/>
    <lineage>
        <taxon>Bacteria</taxon>
        <taxon>Bacillati</taxon>
        <taxon>Actinomycetota</taxon>
        <taxon>Actinomycetes</taxon>
        <taxon>Micrococcales</taxon>
        <taxon>Brevibacteriaceae</taxon>
        <taxon>Sediminivirga</taxon>
    </lineage>
</organism>
<dbReference type="InterPro" id="IPR001098">
    <property type="entry name" value="DNA-dir_DNA_pol_A_palm_dom"/>
</dbReference>
<evidence type="ECO:0000256" key="4">
    <source>
        <dbReference type="ARBA" id="ARBA00022679"/>
    </source>
</evidence>
<dbReference type="GO" id="GO:0003887">
    <property type="term" value="F:DNA-directed DNA polymerase activity"/>
    <property type="evidence" value="ECO:0007669"/>
    <property type="project" value="UniProtKB-UniRule"/>
</dbReference>
<evidence type="ECO:0000259" key="18">
    <source>
        <dbReference type="SMART" id="SM00475"/>
    </source>
</evidence>
<comment type="similarity">
    <text evidence="1 17">Belongs to the DNA polymerase type-A family.</text>
</comment>
<keyword evidence="13 17" id="KW-0234">DNA repair</keyword>
<dbReference type="NCBIfam" id="TIGR00593">
    <property type="entry name" value="pola"/>
    <property type="match status" value="1"/>
</dbReference>
<keyword evidence="21" id="KW-1185">Reference proteome</keyword>
<dbReference type="GO" id="GO:0006302">
    <property type="term" value="P:double-strand break repair"/>
    <property type="evidence" value="ECO:0007669"/>
    <property type="project" value="TreeGrafter"/>
</dbReference>
<accession>A0A8J2TZ46</accession>
<comment type="caution">
    <text evidence="20">The sequence shown here is derived from an EMBL/GenBank/DDBJ whole genome shotgun (WGS) entry which is preliminary data.</text>
</comment>
<gene>
    <name evidence="17 20" type="primary">polA</name>
    <name evidence="20" type="ORF">GCM10011333_21480</name>
</gene>
<evidence type="ECO:0000256" key="6">
    <source>
        <dbReference type="ARBA" id="ARBA00022705"/>
    </source>
</evidence>
<dbReference type="Gene3D" id="3.30.70.370">
    <property type="match status" value="1"/>
</dbReference>
<keyword evidence="11 17" id="KW-0239">DNA-directed DNA polymerase</keyword>
<dbReference type="SMART" id="SM00279">
    <property type="entry name" value="HhH2"/>
    <property type="match status" value="1"/>
</dbReference>
<evidence type="ECO:0000256" key="5">
    <source>
        <dbReference type="ARBA" id="ARBA00022695"/>
    </source>
</evidence>
<evidence type="ECO:0000256" key="13">
    <source>
        <dbReference type="ARBA" id="ARBA00023204"/>
    </source>
</evidence>
<evidence type="ECO:0000256" key="1">
    <source>
        <dbReference type="ARBA" id="ARBA00007705"/>
    </source>
</evidence>
<dbReference type="SMART" id="SM00482">
    <property type="entry name" value="POLAc"/>
    <property type="match status" value="1"/>
</dbReference>
<dbReference type="Gene3D" id="1.20.1060.10">
    <property type="entry name" value="Taq DNA Polymerase, Chain T, domain 4"/>
    <property type="match status" value="1"/>
</dbReference>
<dbReference type="FunFam" id="1.10.150.20:FF:000002">
    <property type="entry name" value="DNA polymerase I"/>
    <property type="match status" value="1"/>
</dbReference>
<evidence type="ECO:0000256" key="8">
    <source>
        <dbReference type="ARBA" id="ARBA00022763"/>
    </source>
</evidence>
<dbReference type="Pfam" id="PF02739">
    <property type="entry name" value="5_3_exonuc_N"/>
    <property type="match status" value="1"/>
</dbReference>
<dbReference type="FunFam" id="3.40.50.1010:FF:000001">
    <property type="entry name" value="DNA polymerase I"/>
    <property type="match status" value="1"/>
</dbReference>
<dbReference type="InterPro" id="IPR036397">
    <property type="entry name" value="RNaseH_sf"/>
</dbReference>
<dbReference type="RefSeq" id="WP_188550879.1">
    <property type="nucleotide sequence ID" value="NZ_BMFY01000008.1"/>
</dbReference>
<evidence type="ECO:0000313" key="21">
    <source>
        <dbReference type="Proteomes" id="UP000616114"/>
    </source>
</evidence>
<dbReference type="SUPFAM" id="SSF88723">
    <property type="entry name" value="PIN domain-like"/>
    <property type="match status" value="1"/>
</dbReference>
<dbReference type="SUPFAM" id="SSF53098">
    <property type="entry name" value="Ribonuclease H-like"/>
    <property type="match status" value="1"/>
</dbReference>
<dbReference type="CDD" id="cd09898">
    <property type="entry name" value="H3TH_53EXO"/>
    <property type="match status" value="1"/>
</dbReference>
<keyword evidence="4 17" id="KW-0808">Transferase</keyword>
<dbReference type="PRINTS" id="PR00868">
    <property type="entry name" value="DNAPOLI"/>
</dbReference>
<dbReference type="AlphaFoldDB" id="A0A8J2TZ46"/>
<dbReference type="SUPFAM" id="SSF47807">
    <property type="entry name" value="5' to 3' exonuclease, C-terminal subdomain"/>
    <property type="match status" value="1"/>
</dbReference>
<dbReference type="InterPro" id="IPR008918">
    <property type="entry name" value="HhH2"/>
</dbReference>
<comment type="catalytic activity">
    <reaction evidence="14 17">
        <text>DNA(n) + a 2'-deoxyribonucleoside 5'-triphosphate = DNA(n+1) + diphosphate</text>
        <dbReference type="Rhea" id="RHEA:22508"/>
        <dbReference type="Rhea" id="RHEA-COMP:17339"/>
        <dbReference type="Rhea" id="RHEA-COMP:17340"/>
        <dbReference type="ChEBI" id="CHEBI:33019"/>
        <dbReference type="ChEBI" id="CHEBI:61560"/>
        <dbReference type="ChEBI" id="CHEBI:173112"/>
        <dbReference type="EC" id="2.7.7.7"/>
    </reaction>
</comment>